<evidence type="ECO:0000259" key="2">
    <source>
        <dbReference type="Pfam" id="PF23097"/>
    </source>
</evidence>
<feature type="transmembrane region" description="Helical" evidence="1">
    <location>
        <begin position="114"/>
        <end position="132"/>
    </location>
</feature>
<dbReference type="PANTHER" id="PTHR14927">
    <property type="entry name" value="NUCLEOLAR PROTEIN 10"/>
    <property type="match status" value="1"/>
</dbReference>
<comment type="caution">
    <text evidence="3">The sequence shown here is derived from an EMBL/GenBank/DDBJ whole genome shotgun (WGS) entry which is preliminary data.</text>
</comment>
<dbReference type="GO" id="GO:0030686">
    <property type="term" value="C:90S preribosome"/>
    <property type="evidence" value="ECO:0007669"/>
    <property type="project" value="TreeGrafter"/>
</dbReference>
<dbReference type="Pfam" id="PF23097">
    <property type="entry name" value="NOL10_2nd"/>
    <property type="match status" value="1"/>
</dbReference>
<dbReference type="AlphaFoldDB" id="A0AAV6JX64"/>
<evidence type="ECO:0000313" key="3">
    <source>
        <dbReference type="EMBL" id="KAG5544623.1"/>
    </source>
</evidence>
<keyword evidence="4" id="KW-1185">Reference proteome</keyword>
<protein>
    <recommendedName>
        <fullName evidence="2">Nucleolar protein 10-like second domain-containing protein</fullName>
    </recommendedName>
</protein>
<reference evidence="3 4" key="1">
    <citation type="submission" date="2020-08" db="EMBL/GenBank/DDBJ databases">
        <title>Plant Genome Project.</title>
        <authorList>
            <person name="Zhang R.-G."/>
        </authorList>
    </citation>
    <scope>NUCLEOTIDE SEQUENCE [LARGE SCALE GENOMIC DNA]</scope>
    <source>
        <strain evidence="3">WSP0</strain>
        <tissue evidence="3">Leaf</tissue>
    </source>
</reference>
<dbReference type="InterPro" id="IPR056550">
    <property type="entry name" value="NOL10_2nd"/>
</dbReference>
<sequence length="151" mass="17430">MNSIEPTARAINDICVFDGNGLDCSHIPSYFIPALGPAPKWCSYLENLTFYICVIFFPLQEEMEEGAQTTIYDDFKFLIKEDLERLNLTNLIGTNLLRAYMHGFFIDYRLYKKVTTLIICVVLFCDLMLHLMRNIKPIVASPWKNTFVSCP</sequence>
<evidence type="ECO:0000313" key="4">
    <source>
        <dbReference type="Proteomes" id="UP000823749"/>
    </source>
</evidence>
<keyword evidence="1" id="KW-1133">Transmembrane helix</keyword>
<keyword evidence="1" id="KW-0812">Transmembrane</keyword>
<dbReference type="PANTHER" id="PTHR14927:SF0">
    <property type="entry name" value="NUCLEOLAR PROTEIN 10"/>
    <property type="match status" value="1"/>
</dbReference>
<dbReference type="EMBL" id="JACTNZ010000006">
    <property type="protein sequence ID" value="KAG5544623.1"/>
    <property type="molecule type" value="Genomic_DNA"/>
</dbReference>
<dbReference type="GO" id="GO:0000462">
    <property type="term" value="P:maturation of SSU-rRNA from tricistronic rRNA transcript (SSU-rRNA, 5.8S rRNA, LSU-rRNA)"/>
    <property type="evidence" value="ECO:0007669"/>
    <property type="project" value="TreeGrafter"/>
</dbReference>
<accession>A0AAV6JX64</accession>
<organism evidence="3 4">
    <name type="scientific">Rhododendron griersonianum</name>
    <dbReference type="NCBI Taxonomy" id="479676"/>
    <lineage>
        <taxon>Eukaryota</taxon>
        <taxon>Viridiplantae</taxon>
        <taxon>Streptophyta</taxon>
        <taxon>Embryophyta</taxon>
        <taxon>Tracheophyta</taxon>
        <taxon>Spermatophyta</taxon>
        <taxon>Magnoliopsida</taxon>
        <taxon>eudicotyledons</taxon>
        <taxon>Gunneridae</taxon>
        <taxon>Pentapetalae</taxon>
        <taxon>asterids</taxon>
        <taxon>Ericales</taxon>
        <taxon>Ericaceae</taxon>
        <taxon>Ericoideae</taxon>
        <taxon>Rhodoreae</taxon>
        <taxon>Rhododendron</taxon>
    </lineage>
</organism>
<feature type="domain" description="Nucleolar protein 10-like second" evidence="2">
    <location>
        <begin position="71"/>
        <end position="116"/>
    </location>
</feature>
<evidence type="ECO:0000256" key="1">
    <source>
        <dbReference type="SAM" id="Phobius"/>
    </source>
</evidence>
<dbReference type="InterPro" id="IPR040382">
    <property type="entry name" value="NOL10/Enp2"/>
</dbReference>
<proteinExistence type="predicted"/>
<dbReference type="GO" id="GO:0032040">
    <property type="term" value="C:small-subunit processome"/>
    <property type="evidence" value="ECO:0007669"/>
    <property type="project" value="TreeGrafter"/>
</dbReference>
<keyword evidence="1" id="KW-0472">Membrane</keyword>
<gene>
    <name evidence="3" type="ORF">RHGRI_017155</name>
</gene>
<dbReference type="Proteomes" id="UP000823749">
    <property type="component" value="Chromosome 6"/>
</dbReference>
<name>A0AAV6JX64_9ERIC</name>